<comment type="caution">
    <text evidence="1">The sequence shown here is derived from an EMBL/GenBank/DDBJ whole genome shotgun (WGS) entry which is preliminary data.</text>
</comment>
<evidence type="ECO:0000313" key="1">
    <source>
        <dbReference type="EMBL" id="KAH0744370.1"/>
    </source>
</evidence>
<organism evidence="1 2">
    <name type="scientific">Solanum tuberosum</name>
    <name type="common">Potato</name>
    <dbReference type="NCBI Taxonomy" id="4113"/>
    <lineage>
        <taxon>Eukaryota</taxon>
        <taxon>Viridiplantae</taxon>
        <taxon>Streptophyta</taxon>
        <taxon>Embryophyta</taxon>
        <taxon>Tracheophyta</taxon>
        <taxon>Spermatophyta</taxon>
        <taxon>Magnoliopsida</taxon>
        <taxon>eudicotyledons</taxon>
        <taxon>Gunneridae</taxon>
        <taxon>Pentapetalae</taxon>
        <taxon>asterids</taxon>
        <taxon>lamiids</taxon>
        <taxon>Solanales</taxon>
        <taxon>Solanaceae</taxon>
        <taxon>Solanoideae</taxon>
        <taxon>Solaneae</taxon>
        <taxon>Solanum</taxon>
    </lineage>
</organism>
<dbReference type="Proteomes" id="UP000826656">
    <property type="component" value="Unassembled WGS sequence"/>
</dbReference>
<sequence>MIENTHKRSLLITWSYFRVDLEMGFSSSELGTCWRCCDVVCETRANGQEEMNVEVVLVGRSFTGKYGLF</sequence>
<keyword evidence="2" id="KW-1185">Reference proteome</keyword>
<evidence type="ECO:0000313" key="2">
    <source>
        <dbReference type="Proteomes" id="UP000826656"/>
    </source>
</evidence>
<reference evidence="1 2" key="1">
    <citation type="journal article" date="2021" name="bioRxiv">
        <title>Chromosome-scale and haplotype-resolved genome assembly of a tetraploid potato cultivar.</title>
        <authorList>
            <person name="Sun H."/>
            <person name="Jiao W.-B."/>
            <person name="Krause K."/>
            <person name="Campoy J.A."/>
            <person name="Goel M."/>
            <person name="Folz-Donahue K."/>
            <person name="Kukat C."/>
            <person name="Huettel B."/>
            <person name="Schneeberger K."/>
        </authorList>
    </citation>
    <scope>NUCLEOTIDE SEQUENCE [LARGE SCALE GENOMIC DNA]</scope>
    <source>
        <strain evidence="1">SolTubOtavaFocal</strain>
        <tissue evidence="1">Leaves</tissue>
    </source>
</reference>
<gene>
    <name evidence="1" type="ORF">KY290_032363</name>
</gene>
<name>A0ABQ7UBW6_SOLTU</name>
<accession>A0ABQ7UBW6</accession>
<protein>
    <submittedName>
        <fullName evidence="1">Uncharacterized protein</fullName>
    </submittedName>
</protein>
<proteinExistence type="predicted"/>
<dbReference type="EMBL" id="JAIVGD010000023">
    <property type="protein sequence ID" value="KAH0744370.1"/>
    <property type="molecule type" value="Genomic_DNA"/>
</dbReference>